<name>A0ABR2ISM4_9PEZI</name>
<protein>
    <submittedName>
        <fullName evidence="1">Uncharacterized protein</fullName>
    </submittedName>
</protein>
<keyword evidence="2" id="KW-1185">Reference proteome</keyword>
<dbReference type="EMBL" id="JAPCWZ010000004">
    <property type="protein sequence ID" value="KAK8867839.1"/>
    <property type="molecule type" value="Genomic_DNA"/>
</dbReference>
<gene>
    <name evidence="1" type="ORF">PGQ11_006417</name>
</gene>
<comment type="caution">
    <text evidence="1">The sequence shown here is derived from an EMBL/GenBank/DDBJ whole genome shotgun (WGS) entry which is preliminary data.</text>
</comment>
<organism evidence="1 2">
    <name type="scientific">Apiospora arundinis</name>
    <dbReference type="NCBI Taxonomy" id="335852"/>
    <lineage>
        <taxon>Eukaryota</taxon>
        <taxon>Fungi</taxon>
        <taxon>Dikarya</taxon>
        <taxon>Ascomycota</taxon>
        <taxon>Pezizomycotina</taxon>
        <taxon>Sordariomycetes</taxon>
        <taxon>Xylariomycetidae</taxon>
        <taxon>Amphisphaeriales</taxon>
        <taxon>Apiosporaceae</taxon>
        <taxon>Apiospora</taxon>
    </lineage>
</organism>
<dbReference type="Proteomes" id="UP001390339">
    <property type="component" value="Unassembled WGS sequence"/>
</dbReference>
<sequence>MCKFQATCFSCGDPWVRGSSYTLCKDRLKGCQKELKLVEWKTWCPKTRKSYEKALRMKLKTVVLPPCADEKLTQQQIDDLCRECDSEVLDKKGSPKRCESRDCRIVEPEKGTLDPQVEWEVIILKFWPPRYRTRYERARDLKGPKKIEEVSQWASSFEDTYLPV</sequence>
<reference evidence="1 2" key="1">
    <citation type="journal article" date="2024" name="IMA Fungus">
        <title>Apiospora arundinis, a panoply of carbohydrate-active enzymes and secondary metabolites.</title>
        <authorList>
            <person name="Sorensen T."/>
            <person name="Petersen C."/>
            <person name="Muurmann A.T."/>
            <person name="Christiansen J.V."/>
            <person name="Brundto M.L."/>
            <person name="Overgaard C.K."/>
            <person name="Boysen A.T."/>
            <person name="Wollenberg R.D."/>
            <person name="Larsen T.O."/>
            <person name="Sorensen J.L."/>
            <person name="Nielsen K.L."/>
            <person name="Sondergaard T.E."/>
        </authorList>
    </citation>
    <scope>NUCLEOTIDE SEQUENCE [LARGE SCALE GENOMIC DNA]</scope>
    <source>
        <strain evidence="1 2">AAU 773</strain>
    </source>
</reference>
<evidence type="ECO:0000313" key="2">
    <source>
        <dbReference type="Proteomes" id="UP001390339"/>
    </source>
</evidence>
<accession>A0ABR2ISM4</accession>
<evidence type="ECO:0000313" key="1">
    <source>
        <dbReference type="EMBL" id="KAK8867839.1"/>
    </source>
</evidence>
<proteinExistence type="predicted"/>